<comment type="caution">
    <text evidence="1">The sequence shown here is derived from an EMBL/GenBank/DDBJ whole genome shotgun (WGS) entry which is preliminary data.</text>
</comment>
<dbReference type="EMBL" id="QKUF01000019">
    <property type="protein sequence ID" value="PZW25366.1"/>
    <property type="molecule type" value="Genomic_DNA"/>
</dbReference>
<proteinExistence type="predicted"/>
<reference evidence="1 2" key="1">
    <citation type="submission" date="2018-06" db="EMBL/GenBank/DDBJ databases">
        <title>Genomic Encyclopedia of Archaeal and Bacterial Type Strains, Phase II (KMG-II): from individual species to whole genera.</title>
        <authorList>
            <person name="Goeker M."/>
        </authorList>
    </citation>
    <scope>NUCLEOTIDE SEQUENCE [LARGE SCALE GENOMIC DNA]</scope>
    <source>
        <strain evidence="1 2">ATCC BAA-1881</strain>
    </source>
</reference>
<evidence type="ECO:0000313" key="2">
    <source>
        <dbReference type="Proteomes" id="UP000248806"/>
    </source>
</evidence>
<sequence length="287" mass="33511">MFVEVPVRRKCFLCKNKKTCSYRKAMKRYVCNECIRSQGRSTLNMRRKGKPQQLPPFSLEFEVNESEESLLLLRNGFIRTTDSSVGDEYKSPIYQSMHAFKSSIGNLDKLAHLVGTNCGTHIHVECQPELKVSIQRDYGVVWGPLFDHLLEYPLETFLFWGRGFCSYATPGGTDSHYMAINPWTRHQTVEFRLPCFRSKEQFVPVVQFARSCVSLLTQRGMDDFSGIRPEIGQEILSLYQRYIPGDQRWFDALPEDEQTCLLLHNKLSRIIDDEQMSRQRRIRRNHV</sequence>
<name>A0A326U321_THEHA</name>
<organism evidence="1 2">
    <name type="scientific">Thermosporothrix hazakensis</name>
    <dbReference type="NCBI Taxonomy" id="644383"/>
    <lineage>
        <taxon>Bacteria</taxon>
        <taxon>Bacillati</taxon>
        <taxon>Chloroflexota</taxon>
        <taxon>Ktedonobacteria</taxon>
        <taxon>Ktedonobacterales</taxon>
        <taxon>Thermosporotrichaceae</taxon>
        <taxon>Thermosporothrix</taxon>
    </lineage>
</organism>
<evidence type="ECO:0000313" key="1">
    <source>
        <dbReference type="EMBL" id="PZW25366.1"/>
    </source>
</evidence>
<protein>
    <recommendedName>
        <fullName evidence="3">Amidoligase enzyme</fullName>
    </recommendedName>
</protein>
<dbReference type="AlphaFoldDB" id="A0A326U321"/>
<accession>A0A326U321</accession>
<gene>
    <name evidence="1" type="ORF">EI42_04418</name>
</gene>
<evidence type="ECO:0008006" key="3">
    <source>
        <dbReference type="Google" id="ProtNLM"/>
    </source>
</evidence>
<dbReference type="Proteomes" id="UP000248806">
    <property type="component" value="Unassembled WGS sequence"/>
</dbReference>
<keyword evidence="2" id="KW-1185">Reference proteome</keyword>